<dbReference type="GO" id="GO:0016042">
    <property type="term" value="P:lipid catabolic process"/>
    <property type="evidence" value="ECO:0007669"/>
    <property type="project" value="UniProtKB-KW"/>
</dbReference>
<feature type="domain" description="Partial AB-hydrolase lipase" evidence="4">
    <location>
        <begin position="35"/>
        <end position="98"/>
    </location>
</feature>
<evidence type="ECO:0000313" key="5">
    <source>
        <dbReference type="EMBL" id="CAD7425605.1"/>
    </source>
</evidence>
<organism evidence="5">
    <name type="scientific">Timema monikensis</name>
    <dbReference type="NCBI Taxonomy" id="170555"/>
    <lineage>
        <taxon>Eukaryota</taxon>
        <taxon>Metazoa</taxon>
        <taxon>Ecdysozoa</taxon>
        <taxon>Arthropoda</taxon>
        <taxon>Hexapoda</taxon>
        <taxon>Insecta</taxon>
        <taxon>Pterygota</taxon>
        <taxon>Neoptera</taxon>
        <taxon>Polyneoptera</taxon>
        <taxon>Phasmatodea</taxon>
        <taxon>Timematodea</taxon>
        <taxon>Timematoidea</taxon>
        <taxon>Timematidae</taxon>
        <taxon>Timema</taxon>
    </lineage>
</organism>
<dbReference type="Gene3D" id="3.40.50.1820">
    <property type="entry name" value="alpha/beta hydrolase"/>
    <property type="match status" value="2"/>
</dbReference>
<dbReference type="AlphaFoldDB" id="A0A7R9E200"/>
<dbReference type="Pfam" id="PF00561">
    <property type="entry name" value="Abhydrolase_1"/>
    <property type="match status" value="1"/>
</dbReference>
<name>A0A7R9E200_9NEOP</name>
<sequence>MKFTSTRLESEGEKQLIGFHSRIKVRSASFSSNDVSELISRHGYTCEEHDVVTEDGYILTLYRIPSGRAQPKPAEERAGRPAVLLQHGLVSSSDTWVLADPFNSLGKTTFSTPGRDLKPNTTAIGRRVYCESDVLDHSATNAGFVLADSGYDVWLGNSRGNTYSRKHITLLPQQQQFWNFTAYFEARIYLRGTRCGHRGRIYPDTVPDTLRASTAQTCRGEGGRPAVLLQHGPVSSSDTWVLADPFNSLGGMKWASGTFQASIDHILATTGQQRLFYIGHSMGCTTFFVMASTRPEYNSQIQGMVALAPGLFVKKAKSLVTKLLARYHEQLWMGNMKQQAPIEDSEIIQQISQAELVAAIREKGWVVDEDASLIYTKYGWYECFVHPKQMTSLMNTFCETGSPTRHICKFHHYDPSVAGKIDKLKHLRMPEYDLSLVTAAVAIFYGQSDMMVDSVEVLKLSKKLPNVITVQKVADPKFNHAGFITGKNVRTLLYNHILANMMKMK</sequence>
<gene>
    <name evidence="5" type="ORF">TMSB3V08_LOCUS2511</name>
</gene>
<dbReference type="Pfam" id="PF04083">
    <property type="entry name" value="Abhydro_lipase"/>
    <property type="match status" value="1"/>
</dbReference>
<feature type="domain" description="AB hydrolase-1" evidence="3">
    <location>
        <begin position="146"/>
        <end position="309"/>
    </location>
</feature>
<protein>
    <recommendedName>
        <fullName evidence="6">Partial AB-hydrolase lipase domain-containing protein</fullName>
    </recommendedName>
</protein>
<dbReference type="PANTHER" id="PTHR11005">
    <property type="entry name" value="LYSOSOMAL ACID LIPASE-RELATED"/>
    <property type="match status" value="1"/>
</dbReference>
<keyword evidence="2" id="KW-0443">Lipid metabolism</keyword>
<dbReference type="InterPro" id="IPR006693">
    <property type="entry name" value="AB_hydrolase_lipase"/>
</dbReference>
<accession>A0A7R9E200</accession>
<evidence type="ECO:0000259" key="3">
    <source>
        <dbReference type="Pfam" id="PF00561"/>
    </source>
</evidence>
<reference evidence="5" key="1">
    <citation type="submission" date="2020-11" db="EMBL/GenBank/DDBJ databases">
        <authorList>
            <person name="Tran Van P."/>
        </authorList>
    </citation>
    <scope>NUCLEOTIDE SEQUENCE</scope>
</reference>
<keyword evidence="1" id="KW-0442">Lipid degradation</keyword>
<evidence type="ECO:0000259" key="4">
    <source>
        <dbReference type="Pfam" id="PF04083"/>
    </source>
</evidence>
<evidence type="ECO:0008006" key="6">
    <source>
        <dbReference type="Google" id="ProtNLM"/>
    </source>
</evidence>
<evidence type="ECO:0000256" key="1">
    <source>
        <dbReference type="ARBA" id="ARBA00022963"/>
    </source>
</evidence>
<dbReference type="SUPFAM" id="SSF53474">
    <property type="entry name" value="alpha/beta-Hydrolases"/>
    <property type="match status" value="1"/>
</dbReference>
<dbReference type="EMBL" id="OB792992">
    <property type="protein sequence ID" value="CAD7425605.1"/>
    <property type="molecule type" value="Genomic_DNA"/>
</dbReference>
<dbReference type="InterPro" id="IPR029058">
    <property type="entry name" value="AB_hydrolase_fold"/>
</dbReference>
<evidence type="ECO:0000256" key="2">
    <source>
        <dbReference type="ARBA" id="ARBA00023098"/>
    </source>
</evidence>
<dbReference type="InterPro" id="IPR000073">
    <property type="entry name" value="AB_hydrolase_1"/>
</dbReference>
<proteinExistence type="predicted"/>